<reference evidence="1" key="1">
    <citation type="submission" date="2014-09" db="EMBL/GenBank/DDBJ databases">
        <authorList>
            <person name="Magalhaes I.L.F."/>
            <person name="Oliveira U."/>
            <person name="Santos F.R."/>
            <person name="Vidigal T.H.D.A."/>
            <person name="Brescovit A.D."/>
            <person name="Santos A.J."/>
        </authorList>
    </citation>
    <scope>NUCLEOTIDE SEQUENCE</scope>
    <source>
        <tissue evidence="1">Shoot tissue taken approximately 20 cm above the soil surface</tissue>
    </source>
</reference>
<dbReference type="AlphaFoldDB" id="A0A0A9EJK1"/>
<accession>A0A0A9EJK1</accession>
<dbReference type="EMBL" id="GBRH01198737">
    <property type="protein sequence ID" value="JAD99158.1"/>
    <property type="molecule type" value="Transcribed_RNA"/>
</dbReference>
<proteinExistence type="predicted"/>
<evidence type="ECO:0000313" key="1">
    <source>
        <dbReference type="EMBL" id="JAD99158.1"/>
    </source>
</evidence>
<name>A0A0A9EJK1_ARUDO</name>
<sequence>MFPQQLGGTLNLISLFCESSRKIEHKHFVLYHPYFWHLKNPTAK</sequence>
<reference evidence="1" key="2">
    <citation type="journal article" date="2015" name="Data Brief">
        <title>Shoot transcriptome of the giant reed, Arundo donax.</title>
        <authorList>
            <person name="Barrero R.A."/>
            <person name="Guerrero F.D."/>
            <person name="Moolhuijzen P."/>
            <person name="Goolsby J.A."/>
            <person name="Tidwell J."/>
            <person name="Bellgard S.E."/>
            <person name="Bellgard M.I."/>
        </authorList>
    </citation>
    <scope>NUCLEOTIDE SEQUENCE</scope>
    <source>
        <tissue evidence="1">Shoot tissue taken approximately 20 cm above the soil surface</tissue>
    </source>
</reference>
<protein>
    <submittedName>
        <fullName evidence="1">Uncharacterized protein</fullName>
    </submittedName>
</protein>
<organism evidence="1">
    <name type="scientific">Arundo donax</name>
    <name type="common">Giant reed</name>
    <name type="synonym">Donax arundinaceus</name>
    <dbReference type="NCBI Taxonomy" id="35708"/>
    <lineage>
        <taxon>Eukaryota</taxon>
        <taxon>Viridiplantae</taxon>
        <taxon>Streptophyta</taxon>
        <taxon>Embryophyta</taxon>
        <taxon>Tracheophyta</taxon>
        <taxon>Spermatophyta</taxon>
        <taxon>Magnoliopsida</taxon>
        <taxon>Liliopsida</taxon>
        <taxon>Poales</taxon>
        <taxon>Poaceae</taxon>
        <taxon>PACMAD clade</taxon>
        <taxon>Arundinoideae</taxon>
        <taxon>Arundineae</taxon>
        <taxon>Arundo</taxon>
    </lineage>
</organism>